<dbReference type="InterPro" id="IPR016772">
    <property type="entry name" value="UCP020408"/>
</dbReference>
<gene>
    <name evidence="3" type="ORF">A6A04_14650</name>
</gene>
<sequence>MCEQCIQTTSDSPALPRRRLKLWEIDSQWHCTIIGTCLSLGELKGAASRLRLRLPSEKPSDHEIHTSMIVLIGREKLVAKMLNKMLDRKHAAAIGRFARLEGEAALAEAWRDMLAKGDVASACWAVMSHPETGEKLRNEVFGDIHMLSHQVGAASRADLRQVHALEQEKSELEARLSRQQERMRSEIGRRNTMIREMRRRLDGEIAEGRRLAHAARAAEELDRLRLMMSDIQDRLDREQDRRRSAEGQKRDTLLKLRDLGEHLAQVLQESTDLKAELAASEARLSRQLDGGDRLGECSADCAGLDLCGRCILFVGGRSQHVPHFRKLVEECNGTFAHHDGGFEESMTRLHGLFGRADAVLFPVDCVSHSAHDEVKRLCRRWEKPFVPVRHSGLGAFLKALASVAAPEGGIAG</sequence>
<protein>
    <recommendedName>
        <fullName evidence="5">DUF2325 domain-containing protein</fullName>
    </recommendedName>
</protein>
<feature type="coiled-coil region" evidence="2">
    <location>
        <begin position="214"/>
        <end position="283"/>
    </location>
</feature>
<evidence type="ECO:0000313" key="4">
    <source>
        <dbReference type="Proteomes" id="UP000078428"/>
    </source>
</evidence>
<evidence type="ECO:0008006" key="5">
    <source>
        <dbReference type="Google" id="ProtNLM"/>
    </source>
</evidence>
<dbReference type="AlphaFoldDB" id="A0A178MVV3"/>
<keyword evidence="2" id="KW-0175">Coiled coil</keyword>
<dbReference type="Proteomes" id="UP000078428">
    <property type="component" value="Unassembled WGS sequence"/>
</dbReference>
<dbReference type="RefSeq" id="WP_068490376.1">
    <property type="nucleotide sequence ID" value="NZ_LWQT01000040.1"/>
</dbReference>
<evidence type="ECO:0000256" key="2">
    <source>
        <dbReference type="SAM" id="Coils"/>
    </source>
</evidence>
<feature type="coiled-coil region" evidence="2">
    <location>
        <begin position="155"/>
        <end position="189"/>
    </location>
</feature>
<evidence type="ECO:0000256" key="1">
    <source>
        <dbReference type="ARBA" id="ARBA00007189"/>
    </source>
</evidence>
<keyword evidence="4" id="KW-1185">Reference proteome</keyword>
<evidence type="ECO:0000313" key="3">
    <source>
        <dbReference type="EMBL" id="OAN53189.1"/>
    </source>
</evidence>
<dbReference type="Pfam" id="PF10087">
    <property type="entry name" value="DUF2325"/>
    <property type="match status" value="1"/>
</dbReference>
<comment type="similarity">
    <text evidence="1">Belongs to the UPF0751 family.</text>
</comment>
<name>A0A178MVV3_9PROT</name>
<dbReference type="EMBL" id="LWQT01000040">
    <property type="protein sequence ID" value="OAN53189.1"/>
    <property type="molecule type" value="Genomic_DNA"/>
</dbReference>
<reference evidence="3 4" key="1">
    <citation type="submission" date="2016-04" db="EMBL/GenBank/DDBJ databases">
        <title>Draft genome sequence of freshwater magnetotactic bacteria Magnetospirillum marisnigri SP-1 and Magnetospirillum moscoviense BB-1.</title>
        <authorList>
            <person name="Koziaeva V."/>
            <person name="Dziuba M.V."/>
            <person name="Ivanov T.M."/>
            <person name="Kuznetsov B."/>
            <person name="Grouzdev D.S."/>
        </authorList>
    </citation>
    <scope>NUCLEOTIDE SEQUENCE [LARGE SCALE GENOMIC DNA]</scope>
    <source>
        <strain evidence="3 4">SP-1</strain>
    </source>
</reference>
<accession>A0A178MVV3</accession>
<dbReference type="STRING" id="1285242.A6A04_14650"/>
<organism evidence="3 4">
    <name type="scientific">Paramagnetospirillum marisnigri</name>
    <dbReference type="NCBI Taxonomy" id="1285242"/>
    <lineage>
        <taxon>Bacteria</taxon>
        <taxon>Pseudomonadati</taxon>
        <taxon>Pseudomonadota</taxon>
        <taxon>Alphaproteobacteria</taxon>
        <taxon>Rhodospirillales</taxon>
        <taxon>Magnetospirillaceae</taxon>
        <taxon>Paramagnetospirillum</taxon>
    </lineage>
</organism>
<dbReference type="OrthoDB" id="7829313at2"/>
<proteinExistence type="inferred from homology"/>
<comment type="caution">
    <text evidence="3">The sequence shown here is derived from an EMBL/GenBank/DDBJ whole genome shotgun (WGS) entry which is preliminary data.</text>
</comment>